<evidence type="ECO:0000256" key="1">
    <source>
        <dbReference type="SAM" id="MobiDB-lite"/>
    </source>
</evidence>
<dbReference type="EMBL" id="CBTN010000091">
    <property type="protein sequence ID" value="CDH60394.1"/>
    <property type="molecule type" value="Genomic_DNA"/>
</dbReference>
<protein>
    <submittedName>
        <fullName evidence="2">Uncharacterized protein</fullName>
    </submittedName>
</protein>
<evidence type="ECO:0000313" key="3">
    <source>
        <dbReference type="Proteomes" id="UP000027586"/>
    </source>
</evidence>
<sequence length="558" mass="62840">MFTCPKQYRNQTLQFQPTDLKRRAFFTSNPPESWTFSEYVKSAMEDQGADGSSLKTLRMNYIDDMNWIKSPKHNIPRELLNYVTRLKEQIMNIPEEDFPSAPDKETERNTITIQGNVGSGSIVCGGVMNNSTLTAHGKRTHESPENAGSNKRQHHDTDHSSEDNDGESSADDTIEDDDPKSDLSIDHHPRRVAEYALVEETDTDAQEEDTESIECDSWVVNGVNIHAKCFEHADACFSKKNQHQLSDISVLAMHSIFVFAEDTMSSVSRHFGDLSLHFPIINDLQISKHLDLPDPQASTWCLQAAATSFQNKRQVQRVSLGFMNTAIESENHLDMVVANLLHRMLPQVKIGGNDCSLKEEDTYVHNILAPLLEDMSAYEPRLQRFWANVSLSGDPQYKPDFGIYVNGLSQRFEVVVGEFKAPKGHCQGESDTIKIGKEMRTMINRLVTIGVEDPVVCGVLVSGGCLSTYKMELRGPKLYVMARLSKLNLIRTSDDLVMLPILVSRIAQVQAYALETAAKVEQVCEWTRNNHSLKPSALKLQYWLDTTSYSFKLVNTTV</sequence>
<name>A0A068SDN8_9FUNG</name>
<organism evidence="2 3">
    <name type="scientific">Lichtheimia corymbifera JMRC:FSU:9682</name>
    <dbReference type="NCBI Taxonomy" id="1263082"/>
    <lineage>
        <taxon>Eukaryota</taxon>
        <taxon>Fungi</taxon>
        <taxon>Fungi incertae sedis</taxon>
        <taxon>Mucoromycota</taxon>
        <taxon>Mucoromycotina</taxon>
        <taxon>Mucoromycetes</taxon>
        <taxon>Mucorales</taxon>
        <taxon>Lichtheimiaceae</taxon>
        <taxon>Lichtheimia</taxon>
    </lineage>
</organism>
<reference evidence="2" key="1">
    <citation type="submission" date="2013-08" db="EMBL/GenBank/DDBJ databases">
        <title>Gene expansion shapes genome architecture in the human pathogen Lichtheimia corymbifera: an evolutionary genomics analysis in the ancient terrestrial Mucorales (Mucoromycotina).</title>
        <authorList>
            <person name="Schwartze V.U."/>
            <person name="Winter S."/>
            <person name="Shelest E."/>
            <person name="Marcet-Houben M."/>
            <person name="Horn F."/>
            <person name="Wehner S."/>
            <person name="Hoffmann K."/>
            <person name="Riege K."/>
            <person name="Sammeth M."/>
            <person name="Nowrousian M."/>
            <person name="Valiante V."/>
            <person name="Linde J."/>
            <person name="Jacobsen I.D."/>
            <person name="Marz M."/>
            <person name="Brakhage A.A."/>
            <person name="Gabaldon T."/>
            <person name="Bocker S."/>
            <person name="Voigt K."/>
        </authorList>
    </citation>
    <scope>NUCLEOTIDE SEQUENCE [LARGE SCALE GENOMIC DNA]</scope>
    <source>
        <strain evidence="2">FSU 9682</strain>
    </source>
</reference>
<feature type="compositionally biased region" description="Basic and acidic residues" evidence="1">
    <location>
        <begin position="180"/>
        <end position="191"/>
    </location>
</feature>
<accession>A0A068SDN8</accession>
<keyword evidence="3" id="KW-1185">Reference proteome</keyword>
<gene>
    <name evidence="2" type="ORF">LCOR_11178.1</name>
</gene>
<feature type="compositionally biased region" description="Acidic residues" evidence="1">
    <location>
        <begin position="163"/>
        <end position="179"/>
    </location>
</feature>
<evidence type="ECO:0000313" key="2">
    <source>
        <dbReference type="EMBL" id="CDH60394.1"/>
    </source>
</evidence>
<proteinExistence type="predicted"/>
<comment type="caution">
    <text evidence="2">The sequence shown here is derived from an EMBL/GenBank/DDBJ whole genome shotgun (WGS) entry which is preliminary data.</text>
</comment>
<dbReference type="OrthoDB" id="2287485at2759"/>
<dbReference type="VEuPathDB" id="FungiDB:LCOR_11178.1"/>
<dbReference type="Proteomes" id="UP000027586">
    <property type="component" value="Unassembled WGS sequence"/>
</dbReference>
<dbReference type="AlphaFoldDB" id="A0A068SDN8"/>
<feature type="region of interest" description="Disordered" evidence="1">
    <location>
        <begin position="132"/>
        <end position="191"/>
    </location>
</feature>